<dbReference type="STRING" id="641147.HMPREF9021_02265"/>
<evidence type="ECO:0000313" key="2">
    <source>
        <dbReference type="EMBL" id="EJZ50067.1"/>
    </source>
</evidence>
<proteinExistence type="predicted"/>
<accession>U6Q1A8</accession>
<evidence type="ECO:0000313" key="3">
    <source>
        <dbReference type="Proteomes" id="UP000017813"/>
    </source>
</evidence>
<keyword evidence="3" id="KW-1185">Reference proteome</keyword>
<dbReference type="eggNOG" id="ENOG5033E5Q">
    <property type="taxonomic scope" value="Bacteria"/>
</dbReference>
<evidence type="ECO:0000313" key="1">
    <source>
        <dbReference type="EMBL" id="EFG29902.1"/>
    </source>
</evidence>
<name>U6Q1A8_9NEIS</name>
<dbReference type="HOGENOM" id="CLU_2345130_0_0_4"/>
<gene>
    <name evidence="1" type="ORF">HMPREF9021_02265</name>
    <name evidence="2" type="ORF">HMPREF9021_02689</name>
</gene>
<protein>
    <submittedName>
        <fullName evidence="2">Uncharacterized protein</fullName>
    </submittedName>
</protein>
<dbReference type="KEGG" id="smur:BWP33_07480"/>
<dbReference type="KEGG" id="smur:BWP33_10670"/>
<sequence>MKIKLNIRHRQSRYTGRGYFSGEGSGIVTVAGTPARRRIFVFDEQTMMCVRDVYSHEDGTYRVDNLDETRTYILMGYDNLRQYNKIDGWAGMKPKVN</sequence>
<reference evidence="2 3" key="2">
    <citation type="submission" date="2011-10" db="EMBL/GenBank/DDBJ databases">
        <title>The Genome Sequence of Simonsiella muelleri ATCC 29453.</title>
        <authorList>
            <consortium name="The Broad Institute Genome Sequencing Platform"/>
            <consortium name="The Broad Institute Genome Sequencing Center for Infectious Disease"/>
            <person name="Earl A."/>
            <person name="Ward D."/>
            <person name="Feldgarden M."/>
            <person name="Gevers D."/>
            <person name="Izard J."/>
            <person name="Baranova O.V."/>
            <person name="Blanton J.M."/>
            <person name="Tanner A.C."/>
            <person name="Dewhirst F."/>
            <person name="Young S.K."/>
            <person name="Zeng Q."/>
            <person name="Gargeya S."/>
            <person name="Fitzgerald M."/>
            <person name="Haas B."/>
            <person name="Abouelleil A."/>
            <person name="Alvarado L."/>
            <person name="Arachchi H.M."/>
            <person name="Berlin A."/>
            <person name="Brown A."/>
            <person name="Chapman S.B."/>
            <person name="Chen Z."/>
            <person name="Dunbar C."/>
            <person name="Freedman E."/>
            <person name="Gearin G."/>
            <person name="Goldberg J."/>
            <person name="Griggs A."/>
            <person name="Gujja S."/>
            <person name="Heiman D."/>
            <person name="Howarth C."/>
            <person name="Larson L."/>
            <person name="Lui A."/>
            <person name="MacDonald P.J.P."/>
            <person name="Montmayeur A."/>
            <person name="Murphy C."/>
            <person name="Neiman D."/>
            <person name="Pearson M."/>
            <person name="Priest M."/>
            <person name="Roberts A."/>
            <person name="Saif S."/>
            <person name="Shea T."/>
            <person name="Shenoy N."/>
            <person name="Sisk P."/>
            <person name="Stolte C."/>
            <person name="Sykes S."/>
            <person name="Wortman J."/>
            <person name="Nusbaum C."/>
            <person name="Birren B."/>
        </authorList>
    </citation>
    <scope>NUCLEOTIDE SEQUENCE [LARGE SCALE GENOMIC DNA]</scope>
    <source>
        <strain evidence="2 3">ATCC 29453</strain>
    </source>
</reference>
<dbReference type="KEGG" id="smur:BWP33_08905"/>
<dbReference type="EMBL" id="ADCY02000073">
    <property type="protein sequence ID" value="EJZ50067.1"/>
    <property type="molecule type" value="Genomic_DNA"/>
</dbReference>
<dbReference type="OrthoDB" id="8613958at2"/>
<dbReference type="Proteomes" id="UP000017813">
    <property type="component" value="Unassembled WGS sequence"/>
</dbReference>
<organism evidence="2 3">
    <name type="scientific">Simonsiella muelleri ATCC 29453</name>
    <dbReference type="NCBI Taxonomy" id="641147"/>
    <lineage>
        <taxon>Bacteria</taxon>
        <taxon>Pseudomonadati</taxon>
        <taxon>Pseudomonadota</taxon>
        <taxon>Betaproteobacteria</taxon>
        <taxon>Neisseriales</taxon>
        <taxon>Neisseriaceae</taxon>
        <taxon>Simonsiella</taxon>
    </lineage>
</organism>
<dbReference type="AlphaFoldDB" id="U6Q1A8"/>
<dbReference type="KEGG" id="smur:BWP33_03045"/>
<dbReference type="EMBL" id="ADCY02000019">
    <property type="protein sequence ID" value="EFG29902.1"/>
    <property type="molecule type" value="Genomic_DNA"/>
</dbReference>
<reference evidence="2 3" key="1">
    <citation type="submission" date="2010-03" db="EMBL/GenBank/DDBJ databases">
        <authorList>
            <consortium name="The Broad Institute Genome Sequencing Platform"/>
            <person name="Ward D."/>
            <person name="Earl A."/>
            <person name="Feldgarden M."/>
            <person name="Gevers D."/>
            <person name="Young S."/>
            <person name="Zeng Q."/>
            <person name="Koehrsen M."/>
            <person name="Alvarado L."/>
            <person name="Berlin A.M."/>
            <person name="Borenstein D."/>
            <person name="Chapman S.B."/>
            <person name="Chen Z."/>
            <person name="Engels R."/>
            <person name="Freedman E."/>
            <person name="Gellesch M."/>
            <person name="Goldberg J."/>
            <person name="Griggs A."/>
            <person name="Gujja S."/>
            <person name="Heilman E.R."/>
            <person name="Heiman D.I."/>
            <person name="Hepburn T.A."/>
            <person name="Howarth C."/>
            <person name="Jen D."/>
            <person name="Larson L."/>
            <person name="Mehta T."/>
            <person name="Park D."/>
            <person name="Pearson M."/>
            <person name="Richards J."/>
            <person name="Roberts A."/>
            <person name="Saif S."/>
            <person name="Shea T.D."/>
            <person name="Shenoy N."/>
            <person name="Sisk P."/>
            <person name="Stolte C."/>
            <person name="Sykes S.N."/>
            <person name="Walk T."/>
            <person name="White J."/>
            <person name="Yandava C."/>
            <person name="Izard J."/>
            <person name="Baranova O.V."/>
            <person name="Blanton J.M."/>
            <person name="Tanner A.C."/>
            <person name="Dewhirst F."/>
            <person name="Haas B."/>
            <person name="Nusbaum C."/>
            <person name="Birren B."/>
        </authorList>
    </citation>
    <scope>NUCLEOTIDE SEQUENCE [LARGE SCALE GENOMIC DNA]</scope>
    <source>
        <strain evidence="2 3">ATCC 29453</strain>
    </source>
</reference>
<dbReference type="RefSeq" id="WP_002641654.1">
    <property type="nucleotide sequence ID" value="NZ_CP019448.1"/>
</dbReference>
<comment type="caution">
    <text evidence="2">The sequence shown here is derived from an EMBL/GenBank/DDBJ whole genome shotgun (WGS) entry which is preliminary data.</text>
</comment>